<protein>
    <recommendedName>
        <fullName evidence="2">F-box domain-containing protein</fullName>
    </recommendedName>
</protein>
<feature type="region of interest" description="Disordered" evidence="1">
    <location>
        <begin position="157"/>
        <end position="176"/>
    </location>
</feature>
<dbReference type="Gramene" id="RZC83764">
    <property type="protein sequence ID" value="RZC83764"/>
    <property type="gene ID" value="C5167_046543"/>
</dbReference>
<dbReference type="Pfam" id="PF00646">
    <property type="entry name" value="F-box"/>
    <property type="match status" value="1"/>
</dbReference>
<proteinExistence type="predicted"/>
<dbReference type="InterPro" id="IPR055411">
    <property type="entry name" value="LRR_FXL15/At3g58940/PEG3-like"/>
</dbReference>
<keyword evidence="4" id="KW-1185">Reference proteome</keyword>
<dbReference type="Proteomes" id="UP000316621">
    <property type="component" value="Chromosome 11"/>
</dbReference>
<feature type="compositionally biased region" description="Polar residues" evidence="1">
    <location>
        <begin position="157"/>
        <end position="170"/>
    </location>
</feature>
<dbReference type="InterPro" id="IPR053781">
    <property type="entry name" value="F-box_AtFBL13-like"/>
</dbReference>
<feature type="domain" description="F-box" evidence="2">
    <location>
        <begin position="223"/>
        <end position="271"/>
    </location>
</feature>
<sequence length="538" mass="62576">MEISFIGKIITEGNISHKKVEKNLKFMWDFITEEEEVRVFEMEQNIMVFTFKKWDQLNIVFQTRPWSIDGHLVVLHHYYATMNYKDLDWETQEFWIQLKHMNQKAVHDMGETMGEVRSIEPKTGFNEGNKADEVVYKSNVEVENAILGKIQRSISSPMNPIPMTDSTSSNHTEKQLKDSTTMMMGTKVNEQVFTNLEHTNNTNGENQKLLRFGRIYINMSESMDRISDIPESLLHHIICFLEIKDGARTSVLSKRWNSIWTSIPTLRFHRPLSCSFLPPSSAETDKFMDFVDGTLHRHNSSNIQNFFLFWREHLNETRVHSWISTVIRGKVQELGLYLTQTRPLFIPLSLFTCESLMSLELGAQHNITLPKYISFPRLKRLKLYKFEFSDECWNDEIFSNSTALEELILDFCTFRMRNFTISIPTLKLLKIRCFEFVIDVGLQDCALKIDAPNLLTFVYSADVAKEYAIPSFLTLVEAVVRFKFEQKGAQISRLLRALAHVKRLTVNDSTLQAICSAYDPSNSLLTFHNVKMLNCLTY</sequence>
<dbReference type="Pfam" id="PF24758">
    <property type="entry name" value="LRR_At5g56370"/>
    <property type="match status" value="1"/>
</dbReference>
<dbReference type="InterPro" id="IPR036047">
    <property type="entry name" value="F-box-like_dom_sf"/>
</dbReference>
<dbReference type="CDD" id="cd22160">
    <property type="entry name" value="F-box_AtFBL13-like"/>
    <property type="match status" value="1"/>
</dbReference>
<dbReference type="PANTHER" id="PTHR31900:SF30">
    <property type="entry name" value="SUPERFAMILY PROTEIN, PUTATIVE-RELATED"/>
    <property type="match status" value="1"/>
</dbReference>
<accession>A0A4Y7LE45</accession>
<dbReference type="PANTHER" id="PTHR31900">
    <property type="entry name" value="F-BOX/RNI SUPERFAMILY PROTEIN-RELATED"/>
    <property type="match status" value="1"/>
</dbReference>
<dbReference type="InterPro" id="IPR050232">
    <property type="entry name" value="FBL13/AtMIF1-like"/>
</dbReference>
<evidence type="ECO:0000313" key="4">
    <source>
        <dbReference type="Proteomes" id="UP000316621"/>
    </source>
</evidence>
<dbReference type="AlphaFoldDB" id="A0A4Y7LE45"/>
<evidence type="ECO:0000259" key="2">
    <source>
        <dbReference type="PROSITE" id="PS50181"/>
    </source>
</evidence>
<evidence type="ECO:0000256" key="1">
    <source>
        <dbReference type="SAM" id="MobiDB-lite"/>
    </source>
</evidence>
<dbReference type="SUPFAM" id="SSF81383">
    <property type="entry name" value="F-box domain"/>
    <property type="match status" value="1"/>
</dbReference>
<organism evidence="3 4">
    <name type="scientific">Papaver somniferum</name>
    <name type="common">Opium poppy</name>
    <dbReference type="NCBI Taxonomy" id="3469"/>
    <lineage>
        <taxon>Eukaryota</taxon>
        <taxon>Viridiplantae</taxon>
        <taxon>Streptophyta</taxon>
        <taxon>Embryophyta</taxon>
        <taxon>Tracheophyta</taxon>
        <taxon>Spermatophyta</taxon>
        <taxon>Magnoliopsida</taxon>
        <taxon>Ranunculales</taxon>
        <taxon>Papaveraceae</taxon>
        <taxon>Papaveroideae</taxon>
        <taxon>Papaver</taxon>
    </lineage>
</organism>
<evidence type="ECO:0000313" key="3">
    <source>
        <dbReference type="EMBL" id="RZC83764.1"/>
    </source>
</evidence>
<reference evidence="3 4" key="1">
    <citation type="journal article" date="2018" name="Science">
        <title>The opium poppy genome and morphinan production.</title>
        <authorList>
            <person name="Guo L."/>
            <person name="Winzer T."/>
            <person name="Yang X."/>
            <person name="Li Y."/>
            <person name="Ning Z."/>
            <person name="He Z."/>
            <person name="Teodor R."/>
            <person name="Lu Y."/>
            <person name="Bowser T.A."/>
            <person name="Graham I.A."/>
            <person name="Ye K."/>
        </authorList>
    </citation>
    <scope>NUCLEOTIDE SEQUENCE [LARGE SCALE GENOMIC DNA]</scope>
    <source>
        <strain evidence="4">cv. HN1</strain>
        <tissue evidence="3">Leaves</tissue>
    </source>
</reference>
<dbReference type="InterPro" id="IPR001810">
    <property type="entry name" value="F-box_dom"/>
</dbReference>
<dbReference type="SUPFAM" id="SSF52047">
    <property type="entry name" value="RNI-like"/>
    <property type="match status" value="1"/>
</dbReference>
<name>A0A4Y7LE45_PAPSO</name>
<dbReference type="PROSITE" id="PS50181">
    <property type="entry name" value="FBOX"/>
    <property type="match status" value="1"/>
</dbReference>
<gene>
    <name evidence="3" type="ORF">C5167_046543</name>
</gene>
<dbReference type="Gene3D" id="1.20.1280.50">
    <property type="match status" value="1"/>
</dbReference>
<dbReference type="EMBL" id="CM010725">
    <property type="protein sequence ID" value="RZC83764.1"/>
    <property type="molecule type" value="Genomic_DNA"/>
</dbReference>